<dbReference type="SUPFAM" id="SSF46626">
    <property type="entry name" value="Cytochrome c"/>
    <property type="match status" value="1"/>
</dbReference>
<evidence type="ECO:0000256" key="9">
    <source>
        <dbReference type="ARBA" id="ARBA00022982"/>
    </source>
</evidence>
<dbReference type="PROSITE" id="PS50857">
    <property type="entry name" value="COX2_CUA"/>
    <property type="match status" value="1"/>
</dbReference>
<evidence type="ECO:0000256" key="1">
    <source>
        <dbReference type="ARBA" id="ARBA00004141"/>
    </source>
</evidence>
<keyword evidence="4" id="KW-0813">Transport</keyword>
<feature type="transmembrane region" description="Helical" evidence="18">
    <location>
        <begin position="151"/>
        <end position="172"/>
    </location>
</feature>
<dbReference type="PANTHER" id="PTHR22888:SF9">
    <property type="entry name" value="CYTOCHROME C OXIDASE SUBUNIT 2"/>
    <property type="match status" value="1"/>
</dbReference>
<evidence type="ECO:0000256" key="14">
    <source>
        <dbReference type="ARBA" id="ARBA00024688"/>
    </source>
</evidence>
<evidence type="ECO:0000256" key="5">
    <source>
        <dbReference type="ARBA" id="ARBA00022617"/>
    </source>
</evidence>
<evidence type="ECO:0000256" key="16">
    <source>
        <dbReference type="ARBA" id="ARBA00047816"/>
    </source>
</evidence>
<dbReference type="GO" id="GO:0016020">
    <property type="term" value="C:membrane"/>
    <property type="evidence" value="ECO:0007669"/>
    <property type="project" value="UniProtKB-SubCell"/>
</dbReference>
<dbReference type="PROSITE" id="PS00078">
    <property type="entry name" value="COX2"/>
    <property type="match status" value="1"/>
</dbReference>
<dbReference type="Gene3D" id="2.60.40.420">
    <property type="entry name" value="Cupredoxins - blue copper proteins"/>
    <property type="match status" value="1"/>
</dbReference>
<accession>A0A1I7EQU4</accession>
<organism evidence="21 22">
    <name type="scientific">Paraburkholderia aspalathi</name>
    <dbReference type="NCBI Taxonomy" id="1324617"/>
    <lineage>
        <taxon>Bacteria</taxon>
        <taxon>Pseudomonadati</taxon>
        <taxon>Pseudomonadota</taxon>
        <taxon>Betaproteobacteria</taxon>
        <taxon>Burkholderiales</taxon>
        <taxon>Burkholderiaceae</taxon>
        <taxon>Paraburkholderia</taxon>
    </lineage>
</organism>
<dbReference type="GO" id="GO:0004129">
    <property type="term" value="F:cytochrome-c oxidase activity"/>
    <property type="evidence" value="ECO:0007669"/>
    <property type="project" value="UniProtKB-EC"/>
</dbReference>
<keyword evidence="12" id="KW-0186">Copper</keyword>
<dbReference type="InterPro" id="IPR001505">
    <property type="entry name" value="Copper_CuA"/>
</dbReference>
<evidence type="ECO:0000313" key="21">
    <source>
        <dbReference type="EMBL" id="SFU26301.1"/>
    </source>
</evidence>
<dbReference type="Pfam" id="PF00034">
    <property type="entry name" value="Cytochrom_C"/>
    <property type="match status" value="1"/>
</dbReference>
<comment type="subcellular location">
    <subcellularLocation>
        <location evidence="1">Membrane</location>
        <topology evidence="1">Multi-pass membrane protein</topology>
    </subcellularLocation>
    <subcellularLocation>
        <location evidence="2">Periplasm</location>
    </subcellularLocation>
</comment>
<dbReference type="InterPro" id="IPR036909">
    <property type="entry name" value="Cyt_c-like_dom_sf"/>
</dbReference>
<gene>
    <name evidence="21" type="ORF">SAMN05192563_105136</name>
</gene>
<keyword evidence="10 18" id="KW-1133">Transmembrane helix</keyword>
<proteinExistence type="inferred from homology"/>
<dbReference type="InterPro" id="IPR034236">
    <property type="entry name" value="CuRO_CcO_Caa3_II"/>
</dbReference>
<dbReference type="InterPro" id="IPR002429">
    <property type="entry name" value="CcO_II-like_C"/>
</dbReference>
<dbReference type="SUPFAM" id="SSF49503">
    <property type="entry name" value="Cupredoxins"/>
    <property type="match status" value="1"/>
</dbReference>
<protein>
    <recommendedName>
        <fullName evidence="15">Cytochrome aa3 subunit 2</fullName>
    </recommendedName>
</protein>
<name>A0A1I7EQU4_9BURK</name>
<dbReference type="CDD" id="cd04213">
    <property type="entry name" value="CuRO_CcO_Caa3_II"/>
    <property type="match status" value="1"/>
</dbReference>
<evidence type="ECO:0000259" key="19">
    <source>
        <dbReference type="PROSITE" id="PS50857"/>
    </source>
</evidence>
<evidence type="ECO:0000256" key="6">
    <source>
        <dbReference type="ARBA" id="ARBA00022660"/>
    </source>
</evidence>
<comment type="similarity">
    <text evidence="3">Belongs to the cytochrome c oxidase subunit 2 family.</text>
</comment>
<dbReference type="EMBL" id="FPBH01000051">
    <property type="protein sequence ID" value="SFU26301.1"/>
    <property type="molecule type" value="Genomic_DNA"/>
</dbReference>
<dbReference type="GO" id="GO:0016491">
    <property type="term" value="F:oxidoreductase activity"/>
    <property type="evidence" value="ECO:0007669"/>
    <property type="project" value="InterPro"/>
</dbReference>
<feature type="transmembrane region" description="Helical" evidence="18">
    <location>
        <begin position="51"/>
        <end position="72"/>
    </location>
</feature>
<dbReference type="GO" id="GO:0042773">
    <property type="term" value="P:ATP synthesis coupled electron transport"/>
    <property type="evidence" value="ECO:0007669"/>
    <property type="project" value="TreeGrafter"/>
</dbReference>
<evidence type="ECO:0000313" key="22">
    <source>
        <dbReference type="Proteomes" id="UP000198844"/>
    </source>
</evidence>
<keyword evidence="13 18" id="KW-0472">Membrane</keyword>
<comment type="catalytic activity">
    <reaction evidence="16">
        <text>4 Fe(II)-[cytochrome c] + O2 + 8 H(+)(in) = 4 Fe(III)-[cytochrome c] + 2 H2O + 4 H(+)(out)</text>
        <dbReference type="Rhea" id="RHEA:11436"/>
        <dbReference type="Rhea" id="RHEA-COMP:10350"/>
        <dbReference type="Rhea" id="RHEA-COMP:14399"/>
        <dbReference type="ChEBI" id="CHEBI:15377"/>
        <dbReference type="ChEBI" id="CHEBI:15378"/>
        <dbReference type="ChEBI" id="CHEBI:15379"/>
        <dbReference type="ChEBI" id="CHEBI:29033"/>
        <dbReference type="ChEBI" id="CHEBI:29034"/>
        <dbReference type="EC" id="7.1.1.9"/>
    </reaction>
</comment>
<evidence type="ECO:0000256" key="15">
    <source>
        <dbReference type="ARBA" id="ARBA00031399"/>
    </source>
</evidence>
<dbReference type="GO" id="GO:0042597">
    <property type="term" value="C:periplasmic space"/>
    <property type="evidence" value="ECO:0007669"/>
    <property type="project" value="UniProtKB-SubCell"/>
</dbReference>
<evidence type="ECO:0000259" key="20">
    <source>
        <dbReference type="PROSITE" id="PS51007"/>
    </source>
</evidence>
<reference evidence="21 22" key="1">
    <citation type="submission" date="2016-10" db="EMBL/GenBank/DDBJ databases">
        <authorList>
            <person name="de Groot N.N."/>
        </authorList>
    </citation>
    <scope>NUCLEOTIDE SEQUENCE [LARGE SCALE GENOMIC DNA]</scope>
    <source>
        <strain evidence="21 22">LMG 27731</strain>
    </source>
</reference>
<evidence type="ECO:0000256" key="11">
    <source>
        <dbReference type="ARBA" id="ARBA00023004"/>
    </source>
</evidence>
<evidence type="ECO:0000256" key="4">
    <source>
        <dbReference type="ARBA" id="ARBA00022448"/>
    </source>
</evidence>
<dbReference type="InterPro" id="IPR009056">
    <property type="entry name" value="Cyt_c-like_dom"/>
</dbReference>
<keyword evidence="9" id="KW-0249">Electron transport</keyword>
<feature type="domain" description="Cytochrome oxidase subunit II copper A binding" evidence="19">
    <location>
        <begin position="183"/>
        <end position="300"/>
    </location>
</feature>
<evidence type="ECO:0000256" key="12">
    <source>
        <dbReference type="ARBA" id="ARBA00023008"/>
    </source>
</evidence>
<evidence type="ECO:0000256" key="13">
    <source>
        <dbReference type="ARBA" id="ARBA00023136"/>
    </source>
</evidence>
<evidence type="ECO:0000256" key="10">
    <source>
        <dbReference type="ARBA" id="ARBA00022989"/>
    </source>
</evidence>
<dbReference type="GO" id="GO:0020037">
    <property type="term" value="F:heme binding"/>
    <property type="evidence" value="ECO:0007669"/>
    <property type="project" value="InterPro"/>
</dbReference>
<dbReference type="NCBIfam" id="TIGR02866">
    <property type="entry name" value="CoxB"/>
    <property type="match status" value="1"/>
</dbReference>
<sequence length="401" mass="42511">MLGTRGLVADLVGGAACFLLLAHTRDLILQRILPQNEELTEKGRMRIRPGFAMALRGCSAACACAASAWLAVTFGMTPADAQPTPGIAPLNYFLHAAGPAAAPTMRLGWILAALAVAVSVLVAVLLCVAIVRRRPRADPATVQPDSGGVAWIYVGTGVSSVVLLGTLVYVLMTLETVASPARPPNLTVTVTAYDWWWKVAYSDAPDPARNFVTANEIHIPVGEPVRIELQSADVIHAFWVPQLAGKTQTIPGQINEQWIEADQPGTYRGQCSQFCGAQHAHMAFEVVAQSAQEFDAWRRAQGLAARPASGAAAVAGQRLFGERCAGCHTVRGTDALGVAAPDLTHLNSRRLLAAGALTNTPAHQLDWILHAQRIKPESLMPSITLSAADAAALSAYLSTLQ</sequence>
<evidence type="ECO:0000256" key="7">
    <source>
        <dbReference type="ARBA" id="ARBA00022692"/>
    </source>
</evidence>
<dbReference type="PANTHER" id="PTHR22888">
    <property type="entry name" value="CYTOCHROME C OXIDASE, SUBUNIT II"/>
    <property type="match status" value="1"/>
</dbReference>
<comment type="function">
    <text evidence="14">Subunits I and II form the functional core of the enzyme complex. Electrons originating in cytochrome c are transferred via heme a and Cu(A) to the binuclear center formed by heme a3 and Cu(B).</text>
</comment>
<evidence type="ECO:0000256" key="17">
    <source>
        <dbReference type="PROSITE-ProRule" id="PRU00433"/>
    </source>
</evidence>
<keyword evidence="5 17" id="KW-0349">Heme</keyword>
<keyword evidence="8 17" id="KW-0479">Metal-binding</keyword>
<feature type="domain" description="Cytochrome c" evidence="20">
    <location>
        <begin position="311"/>
        <end position="401"/>
    </location>
</feature>
<dbReference type="AlphaFoldDB" id="A0A1I7EQU4"/>
<dbReference type="InterPro" id="IPR014222">
    <property type="entry name" value="Cyt_c_oxidase_su2"/>
</dbReference>
<dbReference type="InterPro" id="IPR008972">
    <property type="entry name" value="Cupredoxin"/>
</dbReference>
<dbReference type="PROSITE" id="PS51007">
    <property type="entry name" value="CYTC"/>
    <property type="match status" value="1"/>
</dbReference>
<evidence type="ECO:0000256" key="3">
    <source>
        <dbReference type="ARBA" id="ARBA00007866"/>
    </source>
</evidence>
<keyword evidence="6" id="KW-0679">Respiratory chain</keyword>
<dbReference type="Proteomes" id="UP000198844">
    <property type="component" value="Unassembled WGS sequence"/>
</dbReference>
<dbReference type="InterPro" id="IPR045187">
    <property type="entry name" value="CcO_II"/>
</dbReference>
<keyword evidence="7 18" id="KW-0812">Transmembrane</keyword>
<evidence type="ECO:0000256" key="18">
    <source>
        <dbReference type="SAM" id="Phobius"/>
    </source>
</evidence>
<keyword evidence="11 17" id="KW-0408">Iron</keyword>
<evidence type="ECO:0000256" key="8">
    <source>
        <dbReference type="ARBA" id="ARBA00022723"/>
    </source>
</evidence>
<dbReference type="Pfam" id="PF00116">
    <property type="entry name" value="COX2"/>
    <property type="match status" value="1"/>
</dbReference>
<feature type="transmembrane region" description="Helical" evidence="18">
    <location>
        <begin position="109"/>
        <end position="131"/>
    </location>
</feature>
<dbReference type="GO" id="GO:0005507">
    <property type="term" value="F:copper ion binding"/>
    <property type="evidence" value="ECO:0007669"/>
    <property type="project" value="InterPro"/>
</dbReference>
<evidence type="ECO:0000256" key="2">
    <source>
        <dbReference type="ARBA" id="ARBA00004418"/>
    </source>
</evidence>